<dbReference type="GO" id="GO:0008897">
    <property type="term" value="F:holo-[acyl-carrier-protein] synthase activity"/>
    <property type="evidence" value="ECO:0007669"/>
    <property type="project" value="InterPro"/>
</dbReference>
<dbReference type="InterPro" id="IPR037143">
    <property type="entry name" value="4-PPantetheinyl_Trfase_dom_sf"/>
</dbReference>
<evidence type="ECO:0000313" key="4">
    <source>
        <dbReference type="Proteomes" id="UP000276899"/>
    </source>
</evidence>
<dbReference type="Pfam" id="PF01648">
    <property type="entry name" value="ACPS"/>
    <property type="match status" value="1"/>
</dbReference>
<dbReference type="AlphaFoldDB" id="A0A448KE54"/>
<dbReference type="KEGG" id="asla:NCTC11923_01857"/>
<reference evidence="3 4" key="1">
    <citation type="submission" date="2018-12" db="EMBL/GenBank/DDBJ databases">
        <authorList>
            <consortium name="Pathogen Informatics"/>
        </authorList>
    </citation>
    <scope>NUCLEOTIDE SEQUENCE [LARGE SCALE GENOMIC DNA]</scope>
    <source>
        <strain evidence="3 4">NCTC11923</strain>
    </source>
</reference>
<sequence length="134" mass="14665">MAIAFDVGHPMGIDIELINRRREATLRSQVVDSEVSLCLAHRVSMLEMSTHLWCAKEAVGKAMLTGLTVPSSLLEVSSVVADHDGYRIRFRNLIQYGARAVRIRNYAVALGHPRDTELQGLDSTKALVAGVAHA</sequence>
<protein>
    <submittedName>
        <fullName evidence="3">4'-phosphopantetheinyl transferase superfamily</fullName>
    </submittedName>
</protein>
<proteinExistence type="predicted"/>
<dbReference type="InterPro" id="IPR008278">
    <property type="entry name" value="4-PPantetheinyl_Trfase_dom"/>
</dbReference>
<accession>A0A448KE54</accession>
<dbReference type="EMBL" id="LR134363">
    <property type="protein sequence ID" value="VEG75199.1"/>
    <property type="molecule type" value="Genomic_DNA"/>
</dbReference>
<dbReference type="Gene3D" id="3.90.470.20">
    <property type="entry name" value="4'-phosphopantetheinyl transferase domain"/>
    <property type="match status" value="1"/>
</dbReference>
<feature type="domain" description="4'-phosphopantetheinyl transferase" evidence="2">
    <location>
        <begin position="10"/>
        <end position="109"/>
    </location>
</feature>
<name>A0A448KE54_9ACTO</name>
<organism evidence="3 4">
    <name type="scientific">Actinomyces slackii</name>
    <dbReference type="NCBI Taxonomy" id="52774"/>
    <lineage>
        <taxon>Bacteria</taxon>
        <taxon>Bacillati</taxon>
        <taxon>Actinomycetota</taxon>
        <taxon>Actinomycetes</taxon>
        <taxon>Actinomycetales</taxon>
        <taxon>Actinomycetaceae</taxon>
        <taxon>Actinomyces</taxon>
    </lineage>
</organism>
<keyword evidence="4" id="KW-1185">Reference proteome</keyword>
<evidence type="ECO:0000313" key="3">
    <source>
        <dbReference type="EMBL" id="VEG75199.1"/>
    </source>
</evidence>
<evidence type="ECO:0000259" key="2">
    <source>
        <dbReference type="Pfam" id="PF01648"/>
    </source>
</evidence>
<gene>
    <name evidence="3" type="ORF">NCTC11923_01857</name>
</gene>
<dbReference type="Proteomes" id="UP000276899">
    <property type="component" value="Chromosome"/>
</dbReference>
<dbReference type="SUPFAM" id="SSF56214">
    <property type="entry name" value="4'-phosphopantetheinyl transferase"/>
    <property type="match status" value="1"/>
</dbReference>
<dbReference type="GO" id="GO:0000287">
    <property type="term" value="F:magnesium ion binding"/>
    <property type="evidence" value="ECO:0007669"/>
    <property type="project" value="InterPro"/>
</dbReference>
<keyword evidence="1 3" id="KW-0808">Transferase</keyword>
<evidence type="ECO:0000256" key="1">
    <source>
        <dbReference type="ARBA" id="ARBA00022679"/>
    </source>
</evidence>
<dbReference type="STRING" id="1278298.GCA_000428685_02013"/>